<proteinExistence type="inferred from homology"/>
<sequence>SLTSLVDLRLSSIAHLLFQDMGKRKIVERERQMAPSTCVGCGAAANGYHYGAPSCSACKTFFRRVVMEAREHSGCLNKGACHRTLIYACASIILHSSCDSI</sequence>
<evidence type="ECO:0000256" key="1">
    <source>
        <dbReference type="ARBA" id="ARBA00005993"/>
    </source>
</evidence>
<keyword evidence="3" id="KW-0863">Zinc-finger</keyword>
<organism evidence="11 12">
    <name type="scientific">Pristionchus mayeri</name>
    <dbReference type="NCBI Taxonomy" id="1317129"/>
    <lineage>
        <taxon>Eukaryota</taxon>
        <taxon>Metazoa</taxon>
        <taxon>Ecdysozoa</taxon>
        <taxon>Nematoda</taxon>
        <taxon>Chromadorea</taxon>
        <taxon>Rhabditida</taxon>
        <taxon>Rhabditina</taxon>
        <taxon>Diplogasteromorpha</taxon>
        <taxon>Diplogasteroidea</taxon>
        <taxon>Neodiplogasteridae</taxon>
        <taxon>Pristionchus</taxon>
    </lineage>
</organism>
<name>A0AAN5C3H5_9BILA</name>
<dbReference type="SUPFAM" id="SSF57716">
    <property type="entry name" value="Glucocorticoid receptor-like (DNA-binding domain)"/>
    <property type="match status" value="1"/>
</dbReference>
<reference evidence="12" key="1">
    <citation type="submission" date="2022-10" db="EMBL/GenBank/DDBJ databases">
        <title>Genome assembly of Pristionchus species.</title>
        <authorList>
            <person name="Yoshida K."/>
            <person name="Sommer R.J."/>
        </authorList>
    </citation>
    <scope>NUCLEOTIDE SEQUENCE [LARGE SCALE GENOMIC DNA]</scope>
    <source>
        <strain evidence="12">RS5460</strain>
    </source>
</reference>
<evidence type="ECO:0000256" key="6">
    <source>
        <dbReference type="ARBA" id="ARBA00023125"/>
    </source>
</evidence>
<dbReference type="InterPro" id="IPR013088">
    <property type="entry name" value="Znf_NHR/GATA"/>
</dbReference>
<keyword evidence="8" id="KW-0675">Receptor</keyword>
<comment type="similarity">
    <text evidence="1">Belongs to the nuclear hormone receptor family.</text>
</comment>
<gene>
    <name evidence="11" type="ORF">PMAYCL1PPCAC_05928</name>
</gene>
<evidence type="ECO:0000256" key="7">
    <source>
        <dbReference type="ARBA" id="ARBA00023163"/>
    </source>
</evidence>
<evidence type="ECO:0000256" key="3">
    <source>
        <dbReference type="ARBA" id="ARBA00022771"/>
    </source>
</evidence>
<dbReference type="InterPro" id="IPR050274">
    <property type="entry name" value="Nuclear_hormone_rcpt_NR2"/>
</dbReference>
<evidence type="ECO:0000256" key="5">
    <source>
        <dbReference type="ARBA" id="ARBA00023015"/>
    </source>
</evidence>
<dbReference type="EMBL" id="BTRK01000002">
    <property type="protein sequence ID" value="GMR35733.1"/>
    <property type="molecule type" value="Genomic_DNA"/>
</dbReference>
<dbReference type="GO" id="GO:0008270">
    <property type="term" value="F:zinc ion binding"/>
    <property type="evidence" value="ECO:0007669"/>
    <property type="project" value="UniProtKB-KW"/>
</dbReference>
<evidence type="ECO:0000256" key="8">
    <source>
        <dbReference type="ARBA" id="ARBA00023170"/>
    </source>
</evidence>
<evidence type="ECO:0000313" key="11">
    <source>
        <dbReference type="EMBL" id="GMR35733.1"/>
    </source>
</evidence>
<protein>
    <recommendedName>
        <fullName evidence="10">Nuclear receptor domain-containing protein</fullName>
    </recommendedName>
</protein>
<dbReference type="Pfam" id="PF00105">
    <property type="entry name" value="zf-C4"/>
    <property type="match status" value="1"/>
</dbReference>
<dbReference type="AlphaFoldDB" id="A0AAN5C3H5"/>
<dbReference type="Proteomes" id="UP001328107">
    <property type="component" value="Unassembled WGS sequence"/>
</dbReference>
<keyword evidence="7" id="KW-0804">Transcription</keyword>
<dbReference type="PANTHER" id="PTHR24083">
    <property type="entry name" value="NUCLEAR HORMONE RECEPTOR"/>
    <property type="match status" value="1"/>
</dbReference>
<dbReference type="GO" id="GO:0043565">
    <property type="term" value="F:sequence-specific DNA binding"/>
    <property type="evidence" value="ECO:0007669"/>
    <property type="project" value="InterPro"/>
</dbReference>
<dbReference type="GO" id="GO:0003700">
    <property type="term" value="F:DNA-binding transcription factor activity"/>
    <property type="evidence" value="ECO:0007669"/>
    <property type="project" value="InterPro"/>
</dbReference>
<evidence type="ECO:0000256" key="4">
    <source>
        <dbReference type="ARBA" id="ARBA00022833"/>
    </source>
</evidence>
<keyword evidence="2" id="KW-0479">Metal-binding</keyword>
<dbReference type="InterPro" id="IPR001628">
    <property type="entry name" value="Znf_hrmn_rcpt"/>
</dbReference>
<comment type="caution">
    <text evidence="11">The sequence shown here is derived from an EMBL/GenBank/DDBJ whole genome shotgun (WGS) entry which is preliminary data.</text>
</comment>
<dbReference type="PROSITE" id="PS51030">
    <property type="entry name" value="NUCLEAR_REC_DBD_2"/>
    <property type="match status" value="1"/>
</dbReference>
<dbReference type="PRINTS" id="PR00047">
    <property type="entry name" value="STROIDFINGER"/>
</dbReference>
<evidence type="ECO:0000256" key="2">
    <source>
        <dbReference type="ARBA" id="ARBA00022723"/>
    </source>
</evidence>
<evidence type="ECO:0000259" key="10">
    <source>
        <dbReference type="PROSITE" id="PS51030"/>
    </source>
</evidence>
<dbReference type="PROSITE" id="PS00031">
    <property type="entry name" value="NUCLEAR_REC_DBD_1"/>
    <property type="match status" value="1"/>
</dbReference>
<dbReference type="SMART" id="SM00399">
    <property type="entry name" value="ZnF_C4"/>
    <property type="match status" value="1"/>
</dbReference>
<keyword evidence="12" id="KW-1185">Reference proteome</keyword>
<keyword evidence="6" id="KW-0238">DNA-binding</keyword>
<evidence type="ECO:0000256" key="9">
    <source>
        <dbReference type="ARBA" id="ARBA00023242"/>
    </source>
</evidence>
<accession>A0AAN5C3H5</accession>
<dbReference type="Gene3D" id="3.30.50.10">
    <property type="entry name" value="Erythroid Transcription Factor GATA-1, subunit A"/>
    <property type="match status" value="1"/>
</dbReference>
<feature type="non-terminal residue" evidence="11">
    <location>
        <position position="1"/>
    </location>
</feature>
<evidence type="ECO:0000313" key="12">
    <source>
        <dbReference type="Proteomes" id="UP001328107"/>
    </source>
</evidence>
<keyword evidence="5" id="KW-0805">Transcription regulation</keyword>
<keyword evidence="4" id="KW-0862">Zinc</keyword>
<feature type="domain" description="Nuclear receptor" evidence="10">
    <location>
        <begin position="35"/>
        <end position="101"/>
    </location>
</feature>
<keyword evidence="9" id="KW-0539">Nucleus</keyword>